<feature type="compositionally biased region" description="Acidic residues" evidence="1">
    <location>
        <begin position="1041"/>
        <end position="1052"/>
    </location>
</feature>
<feature type="region of interest" description="Disordered" evidence="1">
    <location>
        <begin position="374"/>
        <end position="393"/>
    </location>
</feature>
<evidence type="ECO:0000313" key="3">
    <source>
        <dbReference type="EMBL" id="CAH0553618.1"/>
    </source>
</evidence>
<dbReference type="AlphaFoldDB" id="A0A9P0FHH5"/>
<accession>A0A9P0FHH5</accession>
<dbReference type="SMART" id="SM01300">
    <property type="entry name" value="PEHE"/>
    <property type="match status" value="1"/>
</dbReference>
<dbReference type="Proteomes" id="UP001154078">
    <property type="component" value="Chromosome 3"/>
</dbReference>
<feature type="region of interest" description="Disordered" evidence="1">
    <location>
        <begin position="271"/>
        <end position="294"/>
    </location>
</feature>
<dbReference type="EMBL" id="OV121134">
    <property type="protein sequence ID" value="CAH0553618.1"/>
    <property type="molecule type" value="Genomic_DNA"/>
</dbReference>
<dbReference type="OrthoDB" id="6022640at2759"/>
<feature type="region of interest" description="Disordered" evidence="1">
    <location>
        <begin position="972"/>
        <end position="1064"/>
    </location>
</feature>
<dbReference type="InterPro" id="IPR026180">
    <property type="entry name" value="NSL1"/>
</dbReference>
<sequence length="1064" mass="117705">MGLRTASVRRPHVAPVMAPALTDTQSPTFKLPPKPASPINSYETNKYVSNAKDSFHKGSNPYNINSDELDTLETLLNNKCLTNLSGASDNSLNIMNNSPPLMGDQGDKMGLQKTALDSVSNMQKSVKSANDVEQLFNNLTSVLPGGDLGQELMQVIKSMETPNDLNNESDEVFPLTSFEKELLNDVDVMNMSMDQQDEMEDLKETQAKDFLQNLQNKQAKYERRLDFLKRRVCKLQARFMGQHISGEIGGVYELVHRQIKKAKEMQENSLTNNVLPTPSESFSAEKEKPKPLPYGATKSLVKKLEMTTLLQANSASRQRHVAKYFGSGSMEPSVYRSSATSMVNIPAWPLESKNELQKVTGLLKTELELVQKQVDSEATESSSGGESCDEMQTYNNPHQQYLSIQKRALWKYSTDRAAIAARWTWLQAQISDLEYRIRQHTDLHKQIRTGKGAITLGGASPPPPPPHLPNVPASPTAVNGYRGQLPGNSPDCANGAVLSSGLEYQCARTRPLVNFKKRKLLPTAGLHVISKKAARPSSMRCGCAPMSVPCALCTGRTDPTHPRNPPETLGKAERIALLDPSYHPVFSLPEDASQSIHLEAIMKTSEWQQKSTRMKTLKVMSRAEKLEMTSLEHRSKKLEHRKKYGRLLKPSTMSALSAKLKNKMRGRKASRHSLNRLSRKRHTAKVAMAQLNALASEGADDEIESIGNSAMGLPSMDSPSSSPLLQMQSISGYTRKNRIHSYDIDNIVIPYSVAASTRVEKLQYKEILTPKWRLADPDFGVKSEVKNNGIVRDPSQDEDAEDLCEESVVARHDRCEHDEKKKFLSYLKLPLGYGRRSHKRTDSRAESSGANTPDPMSPSHGGGQAGPNASNNNENASPLASPPATPLPPALLKEEEAPMAAQAQLPSVSVMRRRTMSQSRFAKDRELKEEQRCNTPEEVPVEVQPYETRTFPLNEDIYDKMVKVMPDDHHEVKTNAWAQDPSADDSFGAPPIRVGSTDEGGGAEGARPIDPAPAPDASSLSSYLDDKMVGSPGSESTESALGDEDPNDPEWIDVERSSRDRHKR</sequence>
<feature type="compositionally biased region" description="Low complexity" evidence="1">
    <location>
        <begin position="866"/>
        <end position="879"/>
    </location>
</feature>
<protein>
    <recommendedName>
        <fullName evidence="2">PEHE domain-containing protein</fullName>
    </recommendedName>
</protein>
<reference evidence="3" key="1">
    <citation type="submission" date="2021-12" db="EMBL/GenBank/DDBJ databases">
        <authorList>
            <person name="King R."/>
        </authorList>
    </citation>
    <scope>NUCLEOTIDE SEQUENCE</scope>
</reference>
<organism evidence="3 4">
    <name type="scientific">Brassicogethes aeneus</name>
    <name type="common">Rape pollen beetle</name>
    <name type="synonym">Meligethes aeneus</name>
    <dbReference type="NCBI Taxonomy" id="1431903"/>
    <lineage>
        <taxon>Eukaryota</taxon>
        <taxon>Metazoa</taxon>
        <taxon>Ecdysozoa</taxon>
        <taxon>Arthropoda</taxon>
        <taxon>Hexapoda</taxon>
        <taxon>Insecta</taxon>
        <taxon>Pterygota</taxon>
        <taxon>Neoptera</taxon>
        <taxon>Endopterygota</taxon>
        <taxon>Coleoptera</taxon>
        <taxon>Polyphaga</taxon>
        <taxon>Cucujiformia</taxon>
        <taxon>Nitidulidae</taxon>
        <taxon>Meligethinae</taxon>
        <taxon>Brassicogethes</taxon>
    </lineage>
</organism>
<feature type="compositionally biased region" description="Polar residues" evidence="1">
    <location>
        <begin position="271"/>
        <end position="282"/>
    </location>
</feature>
<feature type="compositionally biased region" description="Pro residues" evidence="1">
    <location>
        <begin position="880"/>
        <end position="889"/>
    </location>
</feature>
<name>A0A9P0FHH5_BRAAE</name>
<feature type="region of interest" description="Disordered" evidence="1">
    <location>
        <begin position="835"/>
        <end position="940"/>
    </location>
</feature>
<dbReference type="PANTHER" id="PTHR22443:SF18">
    <property type="entry name" value="NON-SPECIFIC LETHAL 1, ISOFORM M"/>
    <property type="match status" value="1"/>
</dbReference>
<feature type="region of interest" description="Disordered" evidence="1">
    <location>
        <begin position="660"/>
        <end position="682"/>
    </location>
</feature>
<proteinExistence type="predicted"/>
<keyword evidence="4" id="KW-1185">Reference proteome</keyword>
<feature type="compositionally biased region" description="Basic and acidic residues" evidence="1">
    <location>
        <begin position="921"/>
        <end position="932"/>
    </location>
</feature>
<dbReference type="GO" id="GO:0044545">
    <property type="term" value="C:NSL complex"/>
    <property type="evidence" value="ECO:0007669"/>
    <property type="project" value="TreeGrafter"/>
</dbReference>
<evidence type="ECO:0000259" key="2">
    <source>
        <dbReference type="SMART" id="SM01300"/>
    </source>
</evidence>
<gene>
    <name evidence="3" type="ORF">MELIAE_LOCUS5568</name>
</gene>
<evidence type="ECO:0000256" key="1">
    <source>
        <dbReference type="SAM" id="MobiDB-lite"/>
    </source>
</evidence>
<evidence type="ECO:0000313" key="4">
    <source>
        <dbReference type="Proteomes" id="UP001154078"/>
    </source>
</evidence>
<dbReference type="InterPro" id="IPR029332">
    <property type="entry name" value="PEHE_dom"/>
</dbReference>
<feature type="region of interest" description="Disordered" evidence="1">
    <location>
        <begin position="1"/>
        <end position="41"/>
    </location>
</feature>
<dbReference type="GO" id="GO:0035035">
    <property type="term" value="F:histone acetyltransferase binding"/>
    <property type="evidence" value="ECO:0007669"/>
    <property type="project" value="TreeGrafter"/>
</dbReference>
<feature type="domain" description="PEHE" evidence="2">
    <location>
        <begin position="767"/>
        <end position="907"/>
    </location>
</feature>
<dbReference type="PANTHER" id="PTHR22443">
    <property type="entry name" value="NON-SPECIFIC LETHAL 1, ISOFORM M"/>
    <property type="match status" value="1"/>
</dbReference>